<feature type="compositionally biased region" description="Basic residues" evidence="7">
    <location>
        <begin position="516"/>
        <end position="526"/>
    </location>
</feature>
<proteinExistence type="inferred from homology"/>
<dbReference type="PANTHER" id="PTHR11142:SF9">
    <property type="entry name" value="TRNA PSEUDOURIDINE SYNTHASE-RELATED"/>
    <property type="match status" value="1"/>
</dbReference>
<feature type="domain" description="Pseudouridine synthase I TruA alpha/beta" evidence="8">
    <location>
        <begin position="330"/>
        <end position="395"/>
    </location>
</feature>
<dbReference type="Gene3D" id="3.30.70.580">
    <property type="entry name" value="Pseudouridine synthase I, catalytic domain, N-terminal subdomain"/>
    <property type="match status" value="1"/>
</dbReference>
<dbReference type="CDD" id="cd02568">
    <property type="entry name" value="PseudoU_synth_PUS1_PUS2"/>
    <property type="match status" value="1"/>
</dbReference>
<feature type="region of interest" description="Disordered" evidence="7">
    <location>
        <begin position="230"/>
        <end position="308"/>
    </location>
</feature>
<dbReference type="InterPro" id="IPR041708">
    <property type="entry name" value="PUS1/PUS2-like"/>
</dbReference>
<evidence type="ECO:0000256" key="4">
    <source>
        <dbReference type="ARBA" id="ARBA00036943"/>
    </source>
</evidence>
<evidence type="ECO:0000313" key="10">
    <source>
        <dbReference type="Proteomes" id="UP000436088"/>
    </source>
</evidence>
<dbReference type="SUPFAM" id="SSF55120">
    <property type="entry name" value="Pseudouridine synthase"/>
    <property type="match status" value="2"/>
</dbReference>
<evidence type="ECO:0000256" key="2">
    <source>
        <dbReference type="ARBA" id="ARBA00022694"/>
    </source>
</evidence>
<dbReference type="GO" id="GO:0009982">
    <property type="term" value="F:pseudouridine synthase activity"/>
    <property type="evidence" value="ECO:0007669"/>
    <property type="project" value="InterPro"/>
</dbReference>
<evidence type="ECO:0000313" key="9">
    <source>
        <dbReference type="EMBL" id="KAE8667458.1"/>
    </source>
</evidence>
<reference evidence="9" key="1">
    <citation type="submission" date="2019-09" db="EMBL/GenBank/DDBJ databases">
        <title>Draft genome information of white flower Hibiscus syriacus.</title>
        <authorList>
            <person name="Kim Y.-M."/>
        </authorList>
    </citation>
    <scope>NUCLEOTIDE SEQUENCE [LARGE SCALE GENOMIC DNA]</scope>
    <source>
        <strain evidence="9">YM2019G1</strain>
    </source>
</reference>
<comment type="similarity">
    <text evidence="1">Belongs to the tRNA pseudouridine synthase TruA family.</text>
</comment>
<dbReference type="InterPro" id="IPR020094">
    <property type="entry name" value="TruA/RsuA/RluB/E/F_N"/>
</dbReference>
<dbReference type="AlphaFoldDB" id="A0A6A2WZQ8"/>
<dbReference type="GO" id="GO:1990481">
    <property type="term" value="P:mRNA pseudouridine synthesis"/>
    <property type="evidence" value="ECO:0007669"/>
    <property type="project" value="TreeGrafter"/>
</dbReference>
<evidence type="ECO:0000256" key="5">
    <source>
        <dbReference type="PIRSR" id="PIRSR641708-1"/>
    </source>
</evidence>
<sequence length="526" mass="59985">MTISCLRVSLAPWITKTPRPRPPLKSIPFRILCTAQSSVEEKEPPLPLSAPKWQPFRKKKVVIRVGYVGTDYRGLQLQRDEHELSTVEKELETAIFKAGGIRDSNYGNLHKIAWARSSRTDKGVHSLATMISLKLEIPEDAWKGDPNGIALANCVNSYLPDNIRVFGILPSQRSFDPRRECNLRKYSYLLPAEIIGIKSHFTEAETNYHISDFNSVLNCFEGEHPFHNYTQRAKYRRRVPPRQTARNGRPPRVKSHREASTSESDESDVEEDSRINETTMVNSEETSSGIDEPLAGSSDSRGTGLKDQKPKVIKARWLYEPDESDRITASHFRKNFRCSCGKLENSMGFDYVEISIWGESFMLHQIRKMVGTAVAVKRKLLPRDILTLSLAKFSRIVLPLAPSEVLILRGNTFILRNVPGSVTRPEMLTMVESEEILKEVDKFYSPVMLPQVSKFLDPSKSPWKEWVENLDFNTGIPDSELDEVRNAWKEWKGKFPVRQTTSASEEGMITEVRKNQKDHRRSAKLG</sequence>
<keyword evidence="3" id="KW-0413">Isomerase</keyword>
<feature type="active site" description="Nucleophile" evidence="5">
    <location>
        <position position="121"/>
    </location>
</feature>
<dbReference type="GO" id="GO:0031119">
    <property type="term" value="P:tRNA pseudouridine synthesis"/>
    <property type="evidence" value="ECO:0007669"/>
    <property type="project" value="InterPro"/>
</dbReference>
<evidence type="ECO:0000256" key="1">
    <source>
        <dbReference type="ARBA" id="ARBA00009375"/>
    </source>
</evidence>
<evidence type="ECO:0000256" key="6">
    <source>
        <dbReference type="PIRSR" id="PIRSR641708-2"/>
    </source>
</evidence>
<dbReference type="InterPro" id="IPR020103">
    <property type="entry name" value="PsdUridine_synth_cat_dom_sf"/>
</dbReference>
<feature type="region of interest" description="Disordered" evidence="7">
    <location>
        <begin position="498"/>
        <end position="526"/>
    </location>
</feature>
<dbReference type="EMBL" id="VEPZ02001574">
    <property type="protein sequence ID" value="KAE8667458.1"/>
    <property type="molecule type" value="Genomic_DNA"/>
</dbReference>
<organism evidence="9 10">
    <name type="scientific">Hibiscus syriacus</name>
    <name type="common">Rose of Sharon</name>
    <dbReference type="NCBI Taxonomy" id="106335"/>
    <lineage>
        <taxon>Eukaryota</taxon>
        <taxon>Viridiplantae</taxon>
        <taxon>Streptophyta</taxon>
        <taxon>Embryophyta</taxon>
        <taxon>Tracheophyta</taxon>
        <taxon>Spermatophyta</taxon>
        <taxon>Magnoliopsida</taxon>
        <taxon>eudicotyledons</taxon>
        <taxon>Gunneridae</taxon>
        <taxon>Pentapetalae</taxon>
        <taxon>rosids</taxon>
        <taxon>malvids</taxon>
        <taxon>Malvales</taxon>
        <taxon>Malvaceae</taxon>
        <taxon>Malvoideae</taxon>
        <taxon>Hibiscus</taxon>
    </lineage>
</organism>
<dbReference type="Proteomes" id="UP000436088">
    <property type="component" value="Unassembled WGS sequence"/>
</dbReference>
<name>A0A6A2WZQ8_HIBSY</name>
<evidence type="ECO:0000256" key="7">
    <source>
        <dbReference type="SAM" id="MobiDB-lite"/>
    </source>
</evidence>
<dbReference type="InterPro" id="IPR020097">
    <property type="entry name" value="PsdUridine_synth_TruA_a/b_dom"/>
</dbReference>
<dbReference type="FunFam" id="3.30.70.580:FF:000002">
    <property type="entry name" value="tRNA pseudouridine synthase"/>
    <property type="match status" value="1"/>
</dbReference>
<dbReference type="Gene3D" id="3.30.70.660">
    <property type="entry name" value="Pseudouridine synthase I, catalytic domain, C-terminal subdomain"/>
    <property type="match status" value="2"/>
</dbReference>
<keyword evidence="2" id="KW-0819">tRNA processing</keyword>
<comment type="caution">
    <text evidence="9">The sequence shown here is derived from an EMBL/GenBank/DDBJ whole genome shotgun (WGS) entry which is preliminary data.</text>
</comment>
<dbReference type="InterPro" id="IPR020095">
    <property type="entry name" value="PsdUridine_synth_TruA_C"/>
</dbReference>
<comment type="catalytic activity">
    <reaction evidence="4">
        <text>a uridine in tRNA = a pseudouridine in tRNA</text>
        <dbReference type="Rhea" id="RHEA:54572"/>
        <dbReference type="Rhea" id="RHEA-COMP:13339"/>
        <dbReference type="Rhea" id="RHEA-COMP:13934"/>
        <dbReference type="ChEBI" id="CHEBI:65314"/>
        <dbReference type="ChEBI" id="CHEBI:65315"/>
    </reaction>
</comment>
<feature type="compositionally biased region" description="Polar residues" evidence="7">
    <location>
        <begin position="276"/>
        <end position="289"/>
    </location>
</feature>
<dbReference type="Pfam" id="PF01416">
    <property type="entry name" value="PseudoU_synth_1"/>
    <property type="match status" value="1"/>
</dbReference>
<feature type="binding site" evidence="6">
    <location>
        <position position="186"/>
    </location>
    <ligand>
        <name>substrate</name>
    </ligand>
</feature>
<evidence type="ECO:0000259" key="8">
    <source>
        <dbReference type="Pfam" id="PF01416"/>
    </source>
</evidence>
<evidence type="ECO:0000256" key="3">
    <source>
        <dbReference type="ARBA" id="ARBA00023235"/>
    </source>
</evidence>
<keyword evidence="10" id="KW-1185">Reference proteome</keyword>
<protein>
    <submittedName>
        <fullName evidence="9">tRNA pseudouridine synthase</fullName>
    </submittedName>
</protein>
<dbReference type="InterPro" id="IPR001406">
    <property type="entry name" value="PsdUridine_synth_TruA"/>
</dbReference>
<gene>
    <name evidence="9" type="ORF">F3Y22_tig00112408pilonHSYRG00010</name>
</gene>
<dbReference type="GO" id="GO:0003723">
    <property type="term" value="F:RNA binding"/>
    <property type="evidence" value="ECO:0007669"/>
    <property type="project" value="InterPro"/>
</dbReference>
<accession>A0A6A2WZQ8</accession>
<dbReference type="GO" id="GO:0005634">
    <property type="term" value="C:nucleus"/>
    <property type="evidence" value="ECO:0007669"/>
    <property type="project" value="TreeGrafter"/>
</dbReference>
<dbReference type="PANTHER" id="PTHR11142">
    <property type="entry name" value="PSEUDOURIDYLATE SYNTHASE"/>
    <property type="match status" value="1"/>
</dbReference>